<sequence>RNVNLNEGLNNLLHFQWFWTITHSIFTARNIYRNWVG</sequence>
<evidence type="ECO:0000313" key="1">
    <source>
        <dbReference type="EMBL" id="CAG7833122.1"/>
    </source>
</evidence>
<feature type="non-terminal residue" evidence="1">
    <location>
        <position position="37"/>
    </location>
</feature>
<accession>A0A8J2LMV4</accession>
<keyword evidence="2" id="KW-1185">Reference proteome</keyword>
<comment type="caution">
    <text evidence="1">The sequence shown here is derived from an EMBL/GenBank/DDBJ whole genome shotgun (WGS) entry which is preliminary data.</text>
</comment>
<evidence type="ECO:0000313" key="2">
    <source>
        <dbReference type="Proteomes" id="UP000708208"/>
    </source>
</evidence>
<organism evidence="1 2">
    <name type="scientific">Allacma fusca</name>
    <dbReference type="NCBI Taxonomy" id="39272"/>
    <lineage>
        <taxon>Eukaryota</taxon>
        <taxon>Metazoa</taxon>
        <taxon>Ecdysozoa</taxon>
        <taxon>Arthropoda</taxon>
        <taxon>Hexapoda</taxon>
        <taxon>Collembola</taxon>
        <taxon>Symphypleona</taxon>
        <taxon>Sminthuridae</taxon>
        <taxon>Allacma</taxon>
    </lineage>
</organism>
<dbReference type="Proteomes" id="UP000708208">
    <property type="component" value="Unassembled WGS sequence"/>
</dbReference>
<dbReference type="EMBL" id="CAJVCH010568621">
    <property type="protein sequence ID" value="CAG7833122.1"/>
    <property type="molecule type" value="Genomic_DNA"/>
</dbReference>
<reference evidence="1" key="1">
    <citation type="submission" date="2021-06" db="EMBL/GenBank/DDBJ databases">
        <authorList>
            <person name="Hodson N. C."/>
            <person name="Mongue J. A."/>
            <person name="Jaron S. K."/>
        </authorList>
    </citation>
    <scope>NUCLEOTIDE SEQUENCE</scope>
</reference>
<name>A0A8J2LMV4_9HEXA</name>
<dbReference type="AlphaFoldDB" id="A0A8J2LMV4"/>
<proteinExistence type="predicted"/>
<gene>
    <name evidence="1" type="ORF">AFUS01_LOCUS42768</name>
</gene>
<protein>
    <submittedName>
        <fullName evidence="1">Uncharacterized protein</fullName>
    </submittedName>
</protein>